<feature type="signal peptide" evidence="1">
    <location>
        <begin position="1"/>
        <end position="17"/>
    </location>
</feature>
<name>A0A8R1IXA4_CAEJA</name>
<reference evidence="3" key="1">
    <citation type="submission" date="2010-08" db="EMBL/GenBank/DDBJ databases">
        <authorList>
            <consortium name="Caenorhabditis japonica Sequencing Consortium"/>
            <person name="Wilson R.K."/>
        </authorList>
    </citation>
    <scope>NUCLEOTIDE SEQUENCE [LARGE SCALE GENOMIC DNA]</scope>
    <source>
        <strain evidence="3">DF5081</strain>
    </source>
</reference>
<sequence>MSRVLCLALVAVGMVLCHVAPPMIVGRPRDGLVAGDPADGPRSEDKYMVYSEIVQQNDHFGNNSGTWKQVGFFFNFVQ</sequence>
<organism evidence="2 3">
    <name type="scientific">Caenorhabditis japonica</name>
    <dbReference type="NCBI Taxonomy" id="281687"/>
    <lineage>
        <taxon>Eukaryota</taxon>
        <taxon>Metazoa</taxon>
        <taxon>Ecdysozoa</taxon>
        <taxon>Nematoda</taxon>
        <taxon>Chromadorea</taxon>
        <taxon>Rhabditida</taxon>
        <taxon>Rhabditina</taxon>
        <taxon>Rhabditomorpha</taxon>
        <taxon>Rhabditoidea</taxon>
        <taxon>Rhabditidae</taxon>
        <taxon>Peloderinae</taxon>
        <taxon>Caenorhabditis</taxon>
    </lineage>
</organism>
<dbReference type="AlphaFoldDB" id="A0A8R1IXA4"/>
<protein>
    <submittedName>
        <fullName evidence="2">Uncharacterized protein</fullName>
    </submittedName>
</protein>
<evidence type="ECO:0000313" key="2">
    <source>
        <dbReference type="EnsemblMetazoa" id="CJA43087.1"/>
    </source>
</evidence>
<reference evidence="2" key="2">
    <citation type="submission" date="2022-06" db="UniProtKB">
        <authorList>
            <consortium name="EnsemblMetazoa"/>
        </authorList>
    </citation>
    <scope>IDENTIFICATION</scope>
    <source>
        <strain evidence="2">DF5081</strain>
    </source>
</reference>
<evidence type="ECO:0000256" key="1">
    <source>
        <dbReference type="SAM" id="SignalP"/>
    </source>
</evidence>
<dbReference type="EnsemblMetazoa" id="CJA43087.1">
    <property type="protein sequence ID" value="CJA43087.1"/>
    <property type="gene ID" value="WBGene00218935"/>
</dbReference>
<dbReference type="Proteomes" id="UP000005237">
    <property type="component" value="Unassembled WGS sequence"/>
</dbReference>
<keyword evidence="3" id="KW-1185">Reference proteome</keyword>
<feature type="chain" id="PRO_5035740723" evidence="1">
    <location>
        <begin position="18"/>
        <end position="78"/>
    </location>
</feature>
<proteinExistence type="predicted"/>
<accession>A0A8R1IXA4</accession>
<evidence type="ECO:0000313" key="3">
    <source>
        <dbReference type="Proteomes" id="UP000005237"/>
    </source>
</evidence>
<keyword evidence="1" id="KW-0732">Signal</keyword>